<dbReference type="GO" id="GO:0016491">
    <property type="term" value="F:oxidoreductase activity"/>
    <property type="evidence" value="ECO:0007669"/>
    <property type="project" value="UniProtKB-KW"/>
</dbReference>
<dbReference type="Gene3D" id="2.60.120.620">
    <property type="entry name" value="q2cbj1_9rhob like domain"/>
    <property type="match status" value="1"/>
</dbReference>
<dbReference type="AlphaFoldDB" id="A0AAD7UNX6"/>
<keyword evidence="1" id="KW-0560">Oxidoreductase</keyword>
<dbReference type="PROSITE" id="PS51471">
    <property type="entry name" value="FE2OG_OXY"/>
    <property type="match status" value="1"/>
</dbReference>
<proteinExistence type="inferred from homology"/>
<feature type="domain" description="Fe2OG dioxygenase" evidence="2">
    <location>
        <begin position="83"/>
        <end position="192"/>
    </location>
</feature>
<accession>A0AAD7UNX6</accession>
<comment type="similarity">
    <text evidence="1">Belongs to the iron/ascorbate-dependent oxidoreductase family.</text>
</comment>
<dbReference type="Proteomes" id="UP001230188">
    <property type="component" value="Unassembled WGS sequence"/>
</dbReference>
<dbReference type="GO" id="GO:0046872">
    <property type="term" value="F:metal ion binding"/>
    <property type="evidence" value="ECO:0007669"/>
    <property type="project" value="UniProtKB-KW"/>
</dbReference>
<dbReference type="InterPro" id="IPR005123">
    <property type="entry name" value="Oxoglu/Fe-dep_dioxygenase_dom"/>
</dbReference>
<evidence type="ECO:0000313" key="4">
    <source>
        <dbReference type="Proteomes" id="UP001230188"/>
    </source>
</evidence>
<gene>
    <name evidence="3" type="ORF">CTAYLR_008959</name>
</gene>
<dbReference type="Gene3D" id="3.40.50.300">
    <property type="entry name" value="P-loop containing nucleotide triphosphate hydrolases"/>
    <property type="match status" value="1"/>
</dbReference>
<comment type="caution">
    <text evidence="3">The sequence shown here is derived from an EMBL/GenBank/DDBJ whole genome shotgun (WGS) entry which is preliminary data.</text>
</comment>
<evidence type="ECO:0000259" key="2">
    <source>
        <dbReference type="PROSITE" id="PS51471"/>
    </source>
</evidence>
<organism evidence="3 4">
    <name type="scientific">Chrysophaeum taylorii</name>
    <dbReference type="NCBI Taxonomy" id="2483200"/>
    <lineage>
        <taxon>Eukaryota</taxon>
        <taxon>Sar</taxon>
        <taxon>Stramenopiles</taxon>
        <taxon>Ochrophyta</taxon>
        <taxon>Pelagophyceae</taxon>
        <taxon>Pelagomonadales</taxon>
        <taxon>Pelagomonadaceae</taxon>
        <taxon>Chrysophaeum</taxon>
    </lineage>
</organism>
<name>A0AAD7UNX6_9STRA</name>
<reference evidence="3" key="1">
    <citation type="submission" date="2023-01" db="EMBL/GenBank/DDBJ databases">
        <title>Metagenome sequencing of chrysophaentin producing Chrysophaeum taylorii.</title>
        <authorList>
            <person name="Davison J."/>
            <person name="Bewley C."/>
        </authorList>
    </citation>
    <scope>NUCLEOTIDE SEQUENCE</scope>
    <source>
        <strain evidence="3">NIES-1699</strain>
    </source>
</reference>
<protein>
    <recommendedName>
        <fullName evidence="2">Fe2OG dioxygenase domain-containing protein</fullName>
    </recommendedName>
</protein>
<keyword evidence="1" id="KW-0479">Metal-binding</keyword>
<dbReference type="InterPro" id="IPR027417">
    <property type="entry name" value="P-loop_NTPase"/>
</dbReference>
<evidence type="ECO:0000256" key="1">
    <source>
        <dbReference type="RuleBase" id="RU003682"/>
    </source>
</evidence>
<evidence type="ECO:0000313" key="3">
    <source>
        <dbReference type="EMBL" id="KAJ8612696.1"/>
    </source>
</evidence>
<sequence length="405" mass="44331">MSGGGSGRGGGGRVTRCFRFVGRHSLDLGPLRELVASRETPDAFNFSRVPIPVDDPRVAGVVATARAELEALSDEKLCPLAINVRVVAVNASPPPDVGLENDEKGSFHPGFNWHNDQRKDERWLYTALFYDVRGVIRGGETIFDDDGGGLTRVAPATGRLLAFSSGPENTHRAGPTAGFGRRLVVQTQWGRPGVVVVHPFKTAGRFVWHAFQDAWGPPTECGGSWTRIHPIKTPRNALEGLRWSRLLVLLRDPVDRLLSEYAFFHAAPGDRCYAGTLPLKLRLVPPATSLEDFLARSRADHQIRFLLGEDDCDDSCVERALSLLEGAVVAIKDDPILSVENALRQFGVVAPRSSGSAFVDPPCPHLSERDLADPVLLRLALAATTLDRRLVGAIRSKRRRHDDEL</sequence>
<dbReference type="EMBL" id="JAQMWT010000043">
    <property type="protein sequence ID" value="KAJ8612696.1"/>
    <property type="molecule type" value="Genomic_DNA"/>
</dbReference>
<keyword evidence="4" id="KW-1185">Reference proteome</keyword>
<keyword evidence="1" id="KW-0408">Iron</keyword>